<dbReference type="PROSITE" id="PS01131">
    <property type="entry name" value="RRNA_A_DIMETH"/>
    <property type="match status" value="1"/>
</dbReference>
<keyword evidence="3 5" id="KW-0949">S-adenosyl-L-methionine</keyword>
<feature type="region of interest" description="Disordered" evidence="6">
    <location>
        <begin position="1"/>
        <end position="49"/>
    </location>
</feature>
<dbReference type="InterPro" id="IPR020596">
    <property type="entry name" value="rRNA_Ade_Mease_Trfase_CS"/>
</dbReference>
<comment type="similarity">
    <text evidence="5">Belongs to the class I-like SAM-binding methyltransferase superfamily. rRNA adenine N(6)-methyltransferase family.</text>
</comment>
<feature type="binding site" evidence="5">
    <location>
        <position position="80"/>
    </location>
    <ligand>
        <name>S-adenosyl-L-methionine</name>
        <dbReference type="ChEBI" id="CHEBI:59789"/>
    </ligand>
</feature>
<dbReference type="PROSITE" id="PS51689">
    <property type="entry name" value="SAM_RNA_A_N6_MT"/>
    <property type="match status" value="1"/>
</dbReference>
<gene>
    <name evidence="8" type="primary">erm</name>
    <name evidence="8" type="ORF">I0C86_31405</name>
</gene>
<proteinExistence type="inferred from homology"/>
<evidence type="ECO:0000259" key="7">
    <source>
        <dbReference type="SMART" id="SM00650"/>
    </source>
</evidence>
<evidence type="ECO:0000256" key="2">
    <source>
        <dbReference type="ARBA" id="ARBA00022679"/>
    </source>
</evidence>
<dbReference type="NCBIfam" id="NF000337">
    <property type="entry name" value="erm_SHROVE"/>
    <property type="match status" value="1"/>
</dbReference>
<keyword evidence="9" id="KW-1185">Reference proteome</keyword>
<dbReference type="InterPro" id="IPR001737">
    <property type="entry name" value="KsgA/Erm"/>
</dbReference>
<dbReference type="Pfam" id="PF00398">
    <property type="entry name" value="RrnaAD"/>
    <property type="match status" value="1"/>
</dbReference>
<dbReference type="Proteomes" id="UP000638560">
    <property type="component" value="Unassembled WGS sequence"/>
</dbReference>
<evidence type="ECO:0000256" key="6">
    <source>
        <dbReference type="SAM" id="MobiDB-lite"/>
    </source>
</evidence>
<name>A0ABS0H4P8_9ACTN</name>
<evidence type="ECO:0000256" key="5">
    <source>
        <dbReference type="PROSITE-ProRule" id="PRU01026"/>
    </source>
</evidence>
<feature type="binding site" evidence="5">
    <location>
        <position position="55"/>
    </location>
    <ligand>
        <name>S-adenosyl-L-methionine</name>
        <dbReference type="ChEBI" id="CHEBI:59789"/>
    </ligand>
</feature>
<organism evidence="8 9">
    <name type="scientific">Plantactinospora alkalitolerans</name>
    <dbReference type="NCBI Taxonomy" id="2789879"/>
    <lineage>
        <taxon>Bacteria</taxon>
        <taxon>Bacillati</taxon>
        <taxon>Actinomycetota</taxon>
        <taxon>Actinomycetes</taxon>
        <taxon>Micromonosporales</taxon>
        <taxon>Micromonosporaceae</taxon>
        <taxon>Plantactinospora</taxon>
    </lineage>
</organism>
<keyword evidence="1 5" id="KW-0489">Methyltransferase</keyword>
<keyword evidence="2 5" id="KW-0808">Transferase</keyword>
<feature type="binding site" evidence="5">
    <location>
        <position position="53"/>
    </location>
    <ligand>
        <name>S-adenosyl-L-methionine</name>
        <dbReference type="ChEBI" id="CHEBI:59789"/>
    </ligand>
</feature>
<evidence type="ECO:0000256" key="3">
    <source>
        <dbReference type="ARBA" id="ARBA00022691"/>
    </source>
</evidence>
<feature type="binding site" evidence="5">
    <location>
        <position position="142"/>
    </location>
    <ligand>
        <name>S-adenosyl-L-methionine</name>
        <dbReference type="ChEBI" id="CHEBI:59789"/>
    </ligand>
</feature>
<dbReference type="EMBL" id="JADPUN010000270">
    <property type="protein sequence ID" value="MBF9133432.1"/>
    <property type="molecule type" value="Genomic_DNA"/>
</dbReference>
<protein>
    <submittedName>
        <fullName evidence="8">ErmE/ErmH/ErmO/ErmR family 23S rRNA (Adenine(2058)-N(6))-methyltransferase</fullName>
    </submittedName>
</protein>
<feature type="domain" description="Ribosomal RNA adenine methylase transferase N-terminal" evidence="7">
    <location>
        <begin position="60"/>
        <end position="224"/>
    </location>
</feature>
<dbReference type="PANTHER" id="PTHR11727">
    <property type="entry name" value="DIMETHYLADENOSINE TRANSFERASE"/>
    <property type="match status" value="1"/>
</dbReference>
<dbReference type="Gene3D" id="3.40.50.150">
    <property type="entry name" value="Vaccinia Virus protein VP39"/>
    <property type="match status" value="1"/>
</dbReference>
<dbReference type="Gene3D" id="1.10.8.100">
    <property type="entry name" value="Ribosomal RNA adenine dimethylase-like, domain 2"/>
    <property type="match status" value="1"/>
</dbReference>
<evidence type="ECO:0000256" key="4">
    <source>
        <dbReference type="ARBA" id="ARBA00022884"/>
    </source>
</evidence>
<dbReference type="PANTHER" id="PTHR11727:SF7">
    <property type="entry name" value="DIMETHYLADENOSINE TRANSFERASE-RELATED"/>
    <property type="match status" value="1"/>
</dbReference>
<keyword evidence="4 5" id="KW-0694">RNA-binding</keyword>
<dbReference type="InterPro" id="IPR023165">
    <property type="entry name" value="rRNA_Ade_diMease-like_C"/>
</dbReference>
<evidence type="ECO:0000256" key="1">
    <source>
        <dbReference type="ARBA" id="ARBA00022603"/>
    </source>
</evidence>
<sequence length="299" mass="33461">MPHNRGNREHRRQLGSPGGPAASGSDRGRPFRTGPSGAPRSGTDRSRRVLGQNFLRDERIIGQIIRSVQPAPNGLILEVGAGQGALTRELVRLCRQVVAYEIDPALVARLDDEFGMTENIRLVHGDFVASPPPDEPFAVVGNIPYAATSRIVDWCLEAPNLTSATLVTQLEYARKRCGDYGRWTLRTVQTWPWFHWRLAGRIPRERFRPMPRVDSAILRLDRRPVDLLPAAQTVHYERFVALGFSGLGGSLGASLRRRYPARRVDAALRANRVPPQALVGQVWPEQWIALFQAIHPARR</sequence>
<dbReference type="SUPFAM" id="SSF53335">
    <property type="entry name" value="S-adenosyl-L-methionine-dependent methyltransferases"/>
    <property type="match status" value="1"/>
</dbReference>
<feature type="binding site" evidence="5">
    <location>
        <position position="101"/>
    </location>
    <ligand>
        <name>S-adenosyl-L-methionine</name>
        <dbReference type="ChEBI" id="CHEBI:59789"/>
    </ligand>
</feature>
<dbReference type="CDD" id="cd02440">
    <property type="entry name" value="AdoMet_MTases"/>
    <property type="match status" value="1"/>
</dbReference>
<feature type="binding site" evidence="5">
    <location>
        <position position="126"/>
    </location>
    <ligand>
        <name>S-adenosyl-L-methionine</name>
        <dbReference type="ChEBI" id="CHEBI:59789"/>
    </ligand>
</feature>
<dbReference type="SMART" id="SM00650">
    <property type="entry name" value="rADc"/>
    <property type="match status" value="1"/>
</dbReference>
<dbReference type="InterPro" id="IPR029063">
    <property type="entry name" value="SAM-dependent_MTases_sf"/>
</dbReference>
<dbReference type="InterPro" id="IPR020598">
    <property type="entry name" value="rRNA_Ade_methylase_Trfase_N"/>
</dbReference>
<dbReference type="NCBIfam" id="NF000499">
    <property type="entry name" value="Erm23S_rRNA_broad"/>
    <property type="match status" value="1"/>
</dbReference>
<accession>A0ABS0H4P8</accession>
<evidence type="ECO:0000313" key="8">
    <source>
        <dbReference type="EMBL" id="MBF9133432.1"/>
    </source>
</evidence>
<comment type="caution">
    <text evidence="8">The sequence shown here is derived from an EMBL/GenBank/DDBJ whole genome shotgun (WGS) entry which is preliminary data.</text>
</comment>
<reference evidence="8 9" key="1">
    <citation type="submission" date="2020-11" db="EMBL/GenBank/DDBJ databases">
        <title>A novel isolate from a Black sea contaminated sediment with potential to produce alkanes: Plantactinospora alkalitolerans sp. nov.</title>
        <authorList>
            <person name="Carro L."/>
            <person name="Veyisoglu A."/>
            <person name="Guven K."/>
            <person name="Schumann P."/>
            <person name="Klenk H.-P."/>
            <person name="Sahin N."/>
        </authorList>
    </citation>
    <scope>NUCLEOTIDE SEQUENCE [LARGE SCALE GENOMIC DNA]</scope>
    <source>
        <strain evidence="8 9">S1510</strain>
    </source>
</reference>
<evidence type="ECO:0000313" key="9">
    <source>
        <dbReference type="Proteomes" id="UP000638560"/>
    </source>
</evidence>